<protein>
    <submittedName>
        <fullName evidence="2">Uncharacterized protein</fullName>
    </submittedName>
</protein>
<gene>
    <name evidence="2" type="ORF">CMV_022218</name>
</gene>
<reference evidence="2" key="1">
    <citation type="submission" date="2020-03" db="EMBL/GenBank/DDBJ databases">
        <title>Castanea mollissima Vanexum genome sequencing.</title>
        <authorList>
            <person name="Staton M."/>
        </authorList>
    </citation>
    <scope>NUCLEOTIDE SEQUENCE</scope>
    <source>
        <tissue evidence="2">Leaf</tissue>
    </source>
</reference>
<evidence type="ECO:0000313" key="2">
    <source>
        <dbReference type="EMBL" id="KAF3952204.1"/>
    </source>
</evidence>
<evidence type="ECO:0000313" key="3">
    <source>
        <dbReference type="Proteomes" id="UP000737018"/>
    </source>
</evidence>
<proteinExistence type="predicted"/>
<organism evidence="2 3">
    <name type="scientific">Castanea mollissima</name>
    <name type="common">Chinese chestnut</name>
    <dbReference type="NCBI Taxonomy" id="60419"/>
    <lineage>
        <taxon>Eukaryota</taxon>
        <taxon>Viridiplantae</taxon>
        <taxon>Streptophyta</taxon>
        <taxon>Embryophyta</taxon>
        <taxon>Tracheophyta</taxon>
        <taxon>Spermatophyta</taxon>
        <taxon>Magnoliopsida</taxon>
        <taxon>eudicotyledons</taxon>
        <taxon>Gunneridae</taxon>
        <taxon>Pentapetalae</taxon>
        <taxon>rosids</taxon>
        <taxon>fabids</taxon>
        <taxon>Fagales</taxon>
        <taxon>Fagaceae</taxon>
        <taxon>Castanea</taxon>
    </lineage>
</organism>
<sequence>MGRGVDTDTNRWDAGVESERKKVTPSLNETSVGAGRVDGMAEKKEEKMMVLEGDASNQAKSQTIKSESMTWENGNDQRKIAFILKKALEQEWIAKRRAEKYRVATRIVEEKVHKFRIALIVLGYDWVVLREINHCP</sequence>
<name>A0A8J4QSX0_9ROSI</name>
<feature type="compositionally biased region" description="Basic and acidic residues" evidence="1">
    <location>
        <begin position="1"/>
        <end position="11"/>
    </location>
</feature>
<dbReference type="Proteomes" id="UP000737018">
    <property type="component" value="Unassembled WGS sequence"/>
</dbReference>
<comment type="caution">
    <text evidence="2">The sequence shown here is derived from an EMBL/GenBank/DDBJ whole genome shotgun (WGS) entry which is preliminary data.</text>
</comment>
<accession>A0A8J4QSX0</accession>
<evidence type="ECO:0000256" key="1">
    <source>
        <dbReference type="SAM" id="MobiDB-lite"/>
    </source>
</evidence>
<keyword evidence="3" id="KW-1185">Reference proteome</keyword>
<dbReference type="EMBL" id="JRKL02004603">
    <property type="protein sequence ID" value="KAF3952204.1"/>
    <property type="molecule type" value="Genomic_DNA"/>
</dbReference>
<feature type="region of interest" description="Disordered" evidence="1">
    <location>
        <begin position="1"/>
        <end position="36"/>
    </location>
</feature>
<dbReference type="AlphaFoldDB" id="A0A8J4QSX0"/>